<dbReference type="GO" id="GO:0003677">
    <property type="term" value="F:DNA binding"/>
    <property type="evidence" value="ECO:0007669"/>
    <property type="project" value="TreeGrafter"/>
</dbReference>
<reference evidence="5 6" key="1">
    <citation type="submission" date="2017-05" db="EMBL/GenBank/DDBJ databases">
        <title>Vagococcus spp. assemblies.</title>
        <authorList>
            <person name="Gulvik C.A."/>
        </authorList>
    </citation>
    <scope>NUCLEOTIDE SEQUENCE [LARGE SCALE GENOMIC DNA]</scope>
    <source>
        <strain evidence="5 6">SS1714</strain>
    </source>
</reference>
<accession>A0A430B6S9</accession>
<keyword evidence="6" id="KW-1185">Reference proteome</keyword>
<keyword evidence="1" id="KW-0547">Nucleotide-binding</keyword>
<dbReference type="GO" id="GO:0016887">
    <property type="term" value="F:ATP hydrolysis activity"/>
    <property type="evidence" value="ECO:0007669"/>
    <property type="project" value="TreeGrafter"/>
</dbReference>
<dbReference type="SMART" id="SM00487">
    <property type="entry name" value="DEXDc"/>
    <property type="match status" value="1"/>
</dbReference>
<dbReference type="Proteomes" id="UP000288028">
    <property type="component" value="Unassembled WGS sequence"/>
</dbReference>
<dbReference type="PANTHER" id="PTHR47962:SF5">
    <property type="entry name" value="ATP-DEPENDENT HELICASE LHR-RELATED"/>
    <property type="match status" value="1"/>
</dbReference>
<name>A0A430B6S9_9ENTE</name>
<comment type="caution">
    <text evidence="5">The sequence shown here is derived from an EMBL/GenBank/DDBJ whole genome shotgun (WGS) entry which is preliminary data.</text>
</comment>
<organism evidence="5 6">
    <name type="scientific">Vagococcus carniphilus</name>
    <dbReference type="NCBI Taxonomy" id="218144"/>
    <lineage>
        <taxon>Bacteria</taxon>
        <taxon>Bacillati</taxon>
        <taxon>Bacillota</taxon>
        <taxon>Bacilli</taxon>
        <taxon>Lactobacillales</taxon>
        <taxon>Enterococcaceae</taxon>
        <taxon>Vagococcus</taxon>
    </lineage>
</organism>
<dbReference type="GO" id="GO:0005524">
    <property type="term" value="F:ATP binding"/>
    <property type="evidence" value="ECO:0007669"/>
    <property type="project" value="UniProtKB-KW"/>
</dbReference>
<proteinExistence type="predicted"/>
<evidence type="ECO:0000313" key="6">
    <source>
        <dbReference type="Proteomes" id="UP000288028"/>
    </source>
</evidence>
<evidence type="ECO:0000256" key="1">
    <source>
        <dbReference type="ARBA" id="ARBA00022741"/>
    </source>
</evidence>
<dbReference type="RefSeq" id="WP_126792007.1">
    <property type="nucleotide sequence ID" value="NZ_CP060720.1"/>
</dbReference>
<dbReference type="InterPro" id="IPR014001">
    <property type="entry name" value="Helicase_ATP-bd"/>
</dbReference>
<dbReference type="Pfam" id="PF00270">
    <property type="entry name" value="DEAD"/>
    <property type="match status" value="1"/>
</dbReference>
<protein>
    <recommendedName>
        <fullName evidence="7">DEAD/DEAH box helicase</fullName>
    </recommendedName>
</protein>
<dbReference type="InterPro" id="IPR052511">
    <property type="entry name" value="ATP-dep_Helicase"/>
</dbReference>
<evidence type="ECO:0008006" key="7">
    <source>
        <dbReference type="Google" id="ProtNLM"/>
    </source>
</evidence>
<evidence type="ECO:0000259" key="4">
    <source>
        <dbReference type="PROSITE" id="PS51194"/>
    </source>
</evidence>
<dbReference type="InterPro" id="IPR027417">
    <property type="entry name" value="P-loop_NTPase"/>
</dbReference>
<dbReference type="SMART" id="SM00490">
    <property type="entry name" value="HELICc"/>
    <property type="match status" value="1"/>
</dbReference>
<evidence type="ECO:0000313" key="5">
    <source>
        <dbReference type="EMBL" id="RSU16030.1"/>
    </source>
</evidence>
<keyword evidence="2" id="KW-0067">ATP-binding</keyword>
<dbReference type="PROSITE" id="PS51192">
    <property type="entry name" value="HELICASE_ATP_BIND_1"/>
    <property type="match status" value="1"/>
</dbReference>
<dbReference type="InterPro" id="IPR001650">
    <property type="entry name" value="Helicase_C-like"/>
</dbReference>
<dbReference type="EMBL" id="NGKB01000003">
    <property type="protein sequence ID" value="RSU16030.1"/>
    <property type="molecule type" value="Genomic_DNA"/>
</dbReference>
<dbReference type="PANTHER" id="PTHR47962">
    <property type="entry name" value="ATP-DEPENDENT HELICASE LHR-RELATED-RELATED"/>
    <property type="match status" value="1"/>
</dbReference>
<dbReference type="OrthoDB" id="9774462at2"/>
<dbReference type="Gene3D" id="3.40.50.300">
    <property type="entry name" value="P-loop containing nucleotide triphosphate hydrolases"/>
    <property type="match status" value="2"/>
</dbReference>
<dbReference type="GeneID" id="95581477"/>
<sequence>MDSFSLLKREIKEYIYDQKWQELTKIQVAAIQQVTKTDNNLILCAPTASGKTEAAFLPAINKVNDFDKGIKIIYISPLIALINDQFKRMSDLCDYLNINVTRWHGEAPSAQKRKLLKKPSGILLITPESIEAMLTLRKEEAQYLLAGVEWVLVDEIHGFLDSNRGLHLKSMLERCQRYMLKEPRYIGMSATLNTEDSLLVKSYFKNNKDTNILIDRTKNDLEVTRDFFIENDQRKSEKSIEAIYKYSQQESMLIFPNSRGLVESISVDLNKKAKKNNSTVNYFAHHSSLTKNSRIDVENFAKTAKNQLFTICCTSTLEMGIDIGAVDSIVQYNAPYSVSSLGQRLGRSGRKTKKSILHFIATTPFDLLKGLAAISLYERSEIERLDGPSKPYDLFAHQLLAMLLEHSGLKKQTVFHLNQQFKNWNWLNDEEIKKIVTHLLEEEFIESIGEEFITGVATEPLLTMGRFFSQFSTPSNYSVFSDVKKIGEIPLDIFLEIDSNILLGAKIWKIKEINHENKKIIVLPANDGKPPKFFSLGGETSHLLANEMLALIKDIDWIDSLNSEVQEGLTQLRAQQLSLTNPFVIYLNDRIAFRTFAGTKINYTLQILFSIIYANELIEYNDNKMSLFIDIIPDSLKRIVQRTKEFVWSKKVLVDYLINNPTLVNKHMSNIKYQKLLPFDIQVNYVIENCLNLPQTLIYLEEIEQLLNNEI</sequence>
<evidence type="ECO:0000259" key="3">
    <source>
        <dbReference type="PROSITE" id="PS51192"/>
    </source>
</evidence>
<feature type="domain" description="Helicase ATP-binding" evidence="3">
    <location>
        <begin position="32"/>
        <end position="210"/>
    </location>
</feature>
<gene>
    <name evidence="5" type="ORF">CBF28_03510</name>
</gene>
<dbReference type="AlphaFoldDB" id="A0A430B6S9"/>
<dbReference type="InterPro" id="IPR011545">
    <property type="entry name" value="DEAD/DEAH_box_helicase_dom"/>
</dbReference>
<evidence type="ECO:0000256" key="2">
    <source>
        <dbReference type="ARBA" id="ARBA00022840"/>
    </source>
</evidence>
<dbReference type="PROSITE" id="PS51194">
    <property type="entry name" value="HELICASE_CTER"/>
    <property type="match status" value="1"/>
</dbReference>
<dbReference type="SUPFAM" id="SSF52540">
    <property type="entry name" value="P-loop containing nucleoside triphosphate hydrolases"/>
    <property type="match status" value="1"/>
</dbReference>
<feature type="domain" description="Helicase C-terminal" evidence="4">
    <location>
        <begin position="239"/>
        <end position="393"/>
    </location>
</feature>
<dbReference type="Pfam" id="PF00271">
    <property type="entry name" value="Helicase_C"/>
    <property type="match status" value="1"/>
</dbReference>